<dbReference type="InterPro" id="IPR002293">
    <property type="entry name" value="AA/rel_permease1"/>
</dbReference>
<dbReference type="PANTHER" id="PTHR42770:SF11">
    <property type="entry name" value="INNER MEMBRANE TRANSPORT PROTEIN YBAT"/>
    <property type="match status" value="1"/>
</dbReference>
<accession>A0A844ZBF2</accession>
<evidence type="ECO:0000313" key="7">
    <source>
        <dbReference type="EMBL" id="MXO84834.1"/>
    </source>
</evidence>
<dbReference type="AlphaFoldDB" id="A0A844ZBF2"/>
<comment type="caution">
    <text evidence="7">The sequence shown here is derived from an EMBL/GenBank/DDBJ whole genome shotgun (WGS) entry which is preliminary data.</text>
</comment>
<proteinExistence type="predicted"/>
<dbReference type="GO" id="GO:0022857">
    <property type="term" value="F:transmembrane transporter activity"/>
    <property type="evidence" value="ECO:0007669"/>
    <property type="project" value="InterPro"/>
</dbReference>
<feature type="transmembrane region" description="Helical" evidence="6">
    <location>
        <begin position="282"/>
        <end position="309"/>
    </location>
</feature>
<feature type="transmembrane region" description="Helical" evidence="6">
    <location>
        <begin position="388"/>
        <end position="408"/>
    </location>
</feature>
<keyword evidence="2" id="KW-1003">Cell membrane</keyword>
<feature type="transmembrane region" description="Helical" evidence="6">
    <location>
        <begin position="134"/>
        <end position="152"/>
    </location>
</feature>
<dbReference type="Gene3D" id="1.20.1740.10">
    <property type="entry name" value="Amino acid/polyamine transporter I"/>
    <property type="match status" value="1"/>
</dbReference>
<dbReference type="InterPro" id="IPR050367">
    <property type="entry name" value="APC_superfamily"/>
</dbReference>
<evidence type="ECO:0000256" key="1">
    <source>
        <dbReference type="ARBA" id="ARBA00004651"/>
    </source>
</evidence>
<dbReference type="PIRSF" id="PIRSF006060">
    <property type="entry name" value="AA_transporter"/>
    <property type="match status" value="1"/>
</dbReference>
<reference evidence="7 8" key="1">
    <citation type="submission" date="2019-12" db="EMBL/GenBank/DDBJ databases">
        <title>Genomic-based taxomic classification of the family Erythrobacteraceae.</title>
        <authorList>
            <person name="Xu L."/>
        </authorList>
    </citation>
    <scope>NUCLEOTIDE SEQUENCE [LARGE SCALE GENOMIC DNA]</scope>
    <source>
        <strain evidence="7 8">MCCC 1A09962</strain>
    </source>
</reference>
<feature type="transmembrane region" description="Helical" evidence="6">
    <location>
        <begin position="357"/>
        <end position="376"/>
    </location>
</feature>
<feature type="transmembrane region" description="Helical" evidence="6">
    <location>
        <begin position="97"/>
        <end position="122"/>
    </location>
</feature>
<dbReference type="PANTHER" id="PTHR42770">
    <property type="entry name" value="AMINO ACID TRANSPORTER-RELATED"/>
    <property type="match status" value="1"/>
</dbReference>
<sequence length="413" mass="42942">MATNQITQSSSPSQAELKRTIGPSVLKLYGLGTVVGAGIYVVIGEIIGLAGALAPLAFLMAALAAAFTALSYAELATRVPESGGSASFVSAGFGSRALTGLAGWGIVATGVVSAATIVTGFVGYSNVFVTISKWWSVPILTAMLTFFAVVGIRQSSWFMALTTIAGVAGLLWVIGHGWSDLGSYPDQFLAAWNAPETSLAGAVIPAGFLAFYAYIGFEDLVTLSEEAKDQDTAMPRAIWFTLIASLLLYLVVSAVTVSVLSMDTVAQSRAPLVDLVREKGSSGYVLGAVSLAMIVNGAMAQIVMAPRVLHDLGRRRDAAPSWLAKVNSKTGTPVAATLLCGLIVTGLALFFPTEQLASWTSYIILAVFAAANLALVRLKLAEEGGEPAYEVPLFVPVAGVIVSLGLILGEIML</sequence>
<evidence type="ECO:0000256" key="6">
    <source>
        <dbReference type="SAM" id="Phobius"/>
    </source>
</evidence>
<dbReference type="EMBL" id="WTYW01000001">
    <property type="protein sequence ID" value="MXO84834.1"/>
    <property type="molecule type" value="Genomic_DNA"/>
</dbReference>
<name>A0A844ZBF2_9SPHN</name>
<feature type="transmembrane region" description="Helical" evidence="6">
    <location>
        <begin position="238"/>
        <end position="262"/>
    </location>
</feature>
<evidence type="ECO:0000256" key="3">
    <source>
        <dbReference type="ARBA" id="ARBA00022692"/>
    </source>
</evidence>
<dbReference type="Proteomes" id="UP000433104">
    <property type="component" value="Unassembled WGS sequence"/>
</dbReference>
<evidence type="ECO:0000256" key="2">
    <source>
        <dbReference type="ARBA" id="ARBA00022475"/>
    </source>
</evidence>
<protein>
    <submittedName>
        <fullName evidence="7">Amino acid permease</fullName>
    </submittedName>
</protein>
<keyword evidence="4 6" id="KW-1133">Transmembrane helix</keyword>
<gene>
    <name evidence="7" type="ORF">GRI38_02145</name>
</gene>
<evidence type="ECO:0000256" key="5">
    <source>
        <dbReference type="ARBA" id="ARBA00023136"/>
    </source>
</evidence>
<comment type="subcellular location">
    <subcellularLocation>
        <location evidence="1">Cell membrane</location>
        <topology evidence="1">Multi-pass membrane protein</topology>
    </subcellularLocation>
</comment>
<dbReference type="GO" id="GO:0005886">
    <property type="term" value="C:plasma membrane"/>
    <property type="evidence" value="ECO:0007669"/>
    <property type="project" value="UniProtKB-SubCell"/>
</dbReference>
<feature type="transmembrane region" description="Helical" evidence="6">
    <location>
        <begin position="198"/>
        <end position="217"/>
    </location>
</feature>
<dbReference type="OrthoDB" id="7065842at2"/>
<feature type="transmembrane region" description="Helical" evidence="6">
    <location>
        <begin position="56"/>
        <end position="76"/>
    </location>
</feature>
<organism evidence="7 8">
    <name type="scientific">Parapontixanthobacter aurantiacus</name>
    <dbReference type="NCBI Taxonomy" id="1463599"/>
    <lineage>
        <taxon>Bacteria</taxon>
        <taxon>Pseudomonadati</taxon>
        <taxon>Pseudomonadota</taxon>
        <taxon>Alphaproteobacteria</taxon>
        <taxon>Sphingomonadales</taxon>
        <taxon>Erythrobacteraceae</taxon>
        <taxon>Parapontixanthobacter</taxon>
    </lineage>
</organism>
<feature type="transmembrane region" description="Helical" evidence="6">
    <location>
        <begin position="28"/>
        <end position="50"/>
    </location>
</feature>
<dbReference type="RefSeq" id="WP_160681340.1">
    <property type="nucleotide sequence ID" value="NZ_WTYW01000001.1"/>
</dbReference>
<evidence type="ECO:0000256" key="4">
    <source>
        <dbReference type="ARBA" id="ARBA00022989"/>
    </source>
</evidence>
<keyword evidence="5 6" id="KW-0472">Membrane</keyword>
<evidence type="ECO:0000313" key="8">
    <source>
        <dbReference type="Proteomes" id="UP000433104"/>
    </source>
</evidence>
<dbReference type="Pfam" id="PF13520">
    <property type="entry name" value="AA_permease_2"/>
    <property type="match status" value="1"/>
</dbReference>
<feature type="transmembrane region" description="Helical" evidence="6">
    <location>
        <begin position="330"/>
        <end position="351"/>
    </location>
</feature>
<keyword evidence="3 6" id="KW-0812">Transmembrane</keyword>
<feature type="transmembrane region" description="Helical" evidence="6">
    <location>
        <begin position="157"/>
        <end position="178"/>
    </location>
</feature>
<keyword evidence="8" id="KW-1185">Reference proteome</keyword>